<dbReference type="EMBL" id="CP001047">
    <property type="protein sequence ID" value="ACF07064.1"/>
    <property type="molecule type" value="Genomic_DNA"/>
</dbReference>
<dbReference type="HOGENOM" id="CLU_066632_5_1_14"/>
<dbReference type="RefSeq" id="WP_012498021.1">
    <property type="nucleotide sequence ID" value="NC_011025.1"/>
</dbReference>
<proteinExistence type="predicted"/>
<dbReference type="PANTHER" id="PTHR33991">
    <property type="entry name" value="DNA REPAIR PROTEIN RECO"/>
    <property type="match status" value="1"/>
</dbReference>
<dbReference type="Proteomes" id="UP000008812">
    <property type="component" value="Chromosome"/>
</dbReference>
<evidence type="ECO:0000259" key="4">
    <source>
        <dbReference type="Pfam" id="PF11967"/>
    </source>
</evidence>
<evidence type="ECO:0000256" key="2">
    <source>
        <dbReference type="ARBA" id="ARBA00023172"/>
    </source>
</evidence>
<evidence type="ECO:0000313" key="5">
    <source>
        <dbReference type="EMBL" id="ACF07064.1"/>
    </source>
</evidence>
<evidence type="ECO:0000256" key="3">
    <source>
        <dbReference type="ARBA" id="ARBA00023204"/>
    </source>
</evidence>
<dbReference type="Pfam" id="PF11967">
    <property type="entry name" value="RecO_N"/>
    <property type="match status" value="1"/>
</dbReference>
<keyword evidence="6" id="KW-1185">Reference proteome</keyword>
<keyword evidence="3" id="KW-0234">DNA repair</keyword>
<evidence type="ECO:0000256" key="1">
    <source>
        <dbReference type="ARBA" id="ARBA00022763"/>
    </source>
</evidence>
<reference evidence="5 6" key="1">
    <citation type="journal article" date="2008" name="Infect. Immun.">
        <title>Genome of Mycoplasma arthritidis.</title>
        <authorList>
            <person name="Dybvig K."/>
            <person name="Zuhua C."/>
            <person name="Lao P."/>
            <person name="Jordan D.S."/>
            <person name="French C.T."/>
            <person name="Tu A.H."/>
            <person name="Loraine A.E."/>
        </authorList>
    </citation>
    <scope>NUCLEOTIDE SEQUENCE [LARGE SCALE GENOMIC DNA]</scope>
    <source>
        <strain evidence="5 6">158L3-1</strain>
    </source>
</reference>
<name>B3PM12_META1</name>
<dbReference type="eggNOG" id="COG1381">
    <property type="taxonomic scope" value="Bacteria"/>
</dbReference>
<dbReference type="Gene3D" id="2.40.50.140">
    <property type="entry name" value="Nucleic acid-binding proteins"/>
    <property type="match status" value="1"/>
</dbReference>
<dbReference type="AlphaFoldDB" id="B3PM12"/>
<evidence type="ECO:0000313" key="6">
    <source>
        <dbReference type="Proteomes" id="UP000008812"/>
    </source>
</evidence>
<dbReference type="PANTHER" id="PTHR33991:SF1">
    <property type="entry name" value="DNA REPAIR PROTEIN RECO"/>
    <property type="match status" value="1"/>
</dbReference>
<keyword evidence="1" id="KW-0227">DNA damage</keyword>
<sequence>MEFQLKAIILKKTNINEYDEILEVLSEQGHLQVFCPSTRKPTSKNKLSLLPLNLVSLELIKSKYATLKPRLKRATTIKAFLVKSNLINMANDLLYFFSKIKDTDSLILLDCYEEQLDNLDKNKDTKVLDFILFRLLMIEGIDPKTDGCVECGRLDRLVDFQFHKGGFLCSDHSDKLLGKSNLEALFYLSQSFSDFDLHCGFEEAHLIKRMIIQYLSEVLY</sequence>
<gene>
    <name evidence="5" type="primary">recO</name>
    <name evidence="5" type="ordered locus">MARTH_orf127</name>
</gene>
<dbReference type="STRING" id="243272.MARTH_orf127"/>
<dbReference type="NCBIfam" id="TIGR00613">
    <property type="entry name" value="reco"/>
    <property type="match status" value="1"/>
</dbReference>
<dbReference type="GO" id="GO:0006302">
    <property type="term" value="P:double-strand break repair"/>
    <property type="evidence" value="ECO:0007669"/>
    <property type="project" value="TreeGrafter"/>
</dbReference>
<dbReference type="KEGG" id="mat:MARTH_orf127"/>
<protein>
    <submittedName>
        <fullName evidence="5">Recombinational DNA repair protein O</fullName>
    </submittedName>
</protein>
<feature type="domain" description="DNA replication/recombination mediator RecO N-terminal" evidence="4">
    <location>
        <begin position="1"/>
        <end position="67"/>
    </location>
</feature>
<keyword evidence="2" id="KW-0233">DNA recombination</keyword>
<organism evidence="5 6">
    <name type="scientific">Metamycoplasma arthritidis (strain 158L3-1)</name>
    <name type="common">Mycoplasma arthritidis</name>
    <dbReference type="NCBI Taxonomy" id="243272"/>
    <lineage>
        <taxon>Bacteria</taxon>
        <taxon>Bacillati</taxon>
        <taxon>Mycoplasmatota</taxon>
        <taxon>Mycoplasmoidales</taxon>
        <taxon>Metamycoplasmataceae</taxon>
        <taxon>Metamycoplasma</taxon>
    </lineage>
</organism>
<dbReference type="Pfam" id="PF02565">
    <property type="entry name" value="RecO_C"/>
    <property type="match status" value="1"/>
</dbReference>
<dbReference type="GO" id="GO:0006310">
    <property type="term" value="P:DNA recombination"/>
    <property type="evidence" value="ECO:0007669"/>
    <property type="project" value="UniProtKB-KW"/>
</dbReference>
<dbReference type="GO" id="GO:0043590">
    <property type="term" value="C:bacterial nucleoid"/>
    <property type="evidence" value="ECO:0007669"/>
    <property type="project" value="TreeGrafter"/>
</dbReference>
<dbReference type="InterPro" id="IPR037278">
    <property type="entry name" value="ARFGAP/RecO"/>
</dbReference>
<dbReference type="InterPro" id="IPR022572">
    <property type="entry name" value="DNA_rep/recomb_RecO_N"/>
</dbReference>
<dbReference type="InterPro" id="IPR012340">
    <property type="entry name" value="NA-bd_OB-fold"/>
</dbReference>
<dbReference type="SUPFAM" id="SSF57863">
    <property type="entry name" value="ArfGap/RecO-like zinc finger"/>
    <property type="match status" value="1"/>
</dbReference>
<accession>B3PM12</accession>
<dbReference type="InterPro" id="IPR003717">
    <property type="entry name" value="RecO"/>
</dbReference>